<name>A0A9X2DPZ7_9BACI</name>
<reference evidence="3" key="1">
    <citation type="submission" date="2022-05" db="EMBL/GenBank/DDBJ databases">
        <title>Comparative Genomics of Spacecraft Associated Microbes.</title>
        <authorList>
            <person name="Tran M.T."/>
            <person name="Wright A."/>
            <person name="Seuylemezian A."/>
            <person name="Eisen J."/>
            <person name="Coil D."/>
        </authorList>
    </citation>
    <scope>NUCLEOTIDE SEQUENCE</scope>
    <source>
        <strain evidence="3">214.1.1</strain>
    </source>
</reference>
<dbReference type="InterPro" id="IPR022123">
    <property type="entry name" value="DUF3658"/>
</dbReference>
<evidence type="ECO:0000313" key="4">
    <source>
        <dbReference type="Proteomes" id="UP001139179"/>
    </source>
</evidence>
<accession>A0A9X2DPZ7</accession>
<dbReference type="Pfam" id="PF12395">
    <property type="entry name" value="DUF3658"/>
    <property type="match status" value="1"/>
</dbReference>
<dbReference type="InterPro" id="IPR014973">
    <property type="entry name" value="DUF1835"/>
</dbReference>
<dbReference type="RefSeq" id="WP_251222819.1">
    <property type="nucleotide sequence ID" value="NZ_JAMBOL010000005.1"/>
</dbReference>
<protein>
    <submittedName>
        <fullName evidence="3">DUF1835 domain-containing protein</fullName>
    </submittedName>
</protein>
<evidence type="ECO:0000313" key="3">
    <source>
        <dbReference type="EMBL" id="MCM3714015.1"/>
    </source>
</evidence>
<evidence type="ECO:0000259" key="1">
    <source>
        <dbReference type="Pfam" id="PF08874"/>
    </source>
</evidence>
<sequence>MGILREVKEIVANSSEDEVRSLLFLLLSKIGIEAQTDEELAKDMKKIYSDFLDLKERQKRSEDDKSVKVVHIAFGASSAGSLKNIQDEEKVIFFSDQFSIGPIWKLHEETGLLQRYKWLMNHINVEEEYLFTYLASFKKTVSVIEAIDEHVRIFIWAGNNSDEQTALRYVLYLLRKKRNTIMLINTTVAYKTVVAKPEVEYVPSHTGEIVPEKLGAIYDRNKTNQPLSQKERARYEFEWGELSNQIENLRVWEDEQLFSVDDGYYDEYIIQTARKLHDEQKNKGFIKSARLIGEVIGHLDQRIGDEYFEYRLMHLVVKGVFEIEGVPRAMRFYSVKLRQGY</sequence>
<proteinExistence type="predicted"/>
<dbReference type="EMBL" id="JAMBOL010000005">
    <property type="protein sequence ID" value="MCM3714015.1"/>
    <property type="molecule type" value="Genomic_DNA"/>
</dbReference>
<gene>
    <name evidence="3" type="ORF">M3202_07940</name>
</gene>
<feature type="domain" description="DUF3658" evidence="2">
    <location>
        <begin position="222"/>
        <end position="333"/>
    </location>
</feature>
<organism evidence="3 4">
    <name type="scientific">Halalkalibacter oceani</name>
    <dbReference type="NCBI Taxonomy" id="1653776"/>
    <lineage>
        <taxon>Bacteria</taxon>
        <taxon>Bacillati</taxon>
        <taxon>Bacillota</taxon>
        <taxon>Bacilli</taxon>
        <taxon>Bacillales</taxon>
        <taxon>Bacillaceae</taxon>
        <taxon>Halalkalibacter</taxon>
    </lineage>
</organism>
<evidence type="ECO:0000259" key="2">
    <source>
        <dbReference type="Pfam" id="PF12395"/>
    </source>
</evidence>
<dbReference type="AlphaFoldDB" id="A0A9X2DPZ7"/>
<comment type="caution">
    <text evidence="3">The sequence shown here is derived from an EMBL/GenBank/DDBJ whole genome shotgun (WGS) entry which is preliminary data.</text>
</comment>
<dbReference type="Pfam" id="PF08874">
    <property type="entry name" value="DUF1835"/>
    <property type="match status" value="1"/>
</dbReference>
<feature type="domain" description="DUF1835" evidence="1">
    <location>
        <begin position="70"/>
        <end position="186"/>
    </location>
</feature>
<keyword evidence="4" id="KW-1185">Reference proteome</keyword>
<dbReference type="Proteomes" id="UP001139179">
    <property type="component" value="Unassembled WGS sequence"/>
</dbReference>